<name>A0A7J6V0E7_THATH</name>
<gene>
    <name evidence="3" type="ORF">FRX31_032201</name>
</gene>
<proteinExistence type="predicted"/>
<evidence type="ECO:0000313" key="3">
    <source>
        <dbReference type="EMBL" id="KAF5178211.1"/>
    </source>
</evidence>
<accession>A0A7J6V0E7</accession>
<dbReference type="PANTHER" id="PTHR31286">
    <property type="entry name" value="GLYCINE-RICH CELL WALL STRUCTURAL PROTEIN 1.8-LIKE"/>
    <property type="match status" value="1"/>
</dbReference>
<evidence type="ECO:0000313" key="4">
    <source>
        <dbReference type="Proteomes" id="UP000554482"/>
    </source>
</evidence>
<dbReference type="AlphaFoldDB" id="A0A7J6V0E7"/>
<organism evidence="3 4">
    <name type="scientific">Thalictrum thalictroides</name>
    <name type="common">Rue-anemone</name>
    <name type="synonym">Anemone thalictroides</name>
    <dbReference type="NCBI Taxonomy" id="46969"/>
    <lineage>
        <taxon>Eukaryota</taxon>
        <taxon>Viridiplantae</taxon>
        <taxon>Streptophyta</taxon>
        <taxon>Embryophyta</taxon>
        <taxon>Tracheophyta</taxon>
        <taxon>Spermatophyta</taxon>
        <taxon>Magnoliopsida</taxon>
        <taxon>Ranunculales</taxon>
        <taxon>Ranunculaceae</taxon>
        <taxon>Thalictroideae</taxon>
        <taxon>Thalictrum</taxon>
    </lineage>
</organism>
<feature type="domain" description="Zinc knuckle CX2CX4HX4C" evidence="2">
    <location>
        <begin position="157"/>
        <end position="202"/>
    </location>
</feature>
<dbReference type="Proteomes" id="UP000554482">
    <property type="component" value="Unassembled WGS sequence"/>
</dbReference>
<evidence type="ECO:0000256" key="1">
    <source>
        <dbReference type="SAM" id="MobiDB-lite"/>
    </source>
</evidence>
<reference evidence="3 4" key="1">
    <citation type="submission" date="2020-06" db="EMBL/GenBank/DDBJ databases">
        <title>Transcriptomic and genomic resources for Thalictrum thalictroides and T. hernandezii: Facilitating candidate gene discovery in an emerging model plant lineage.</title>
        <authorList>
            <person name="Arias T."/>
            <person name="Riano-Pachon D.M."/>
            <person name="Di Stilio V.S."/>
        </authorList>
    </citation>
    <scope>NUCLEOTIDE SEQUENCE [LARGE SCALE GENOMIC DNA]</scope>
    <source>
        <strain evidence="4">cv. WT478/WT964</strain>
        <tissue evidence="3">Leaves</tissue>
    </source>
</reference>
<dbReference type="InterPro" id="IPR040256">
    <property type="entry name" value="At4g02000-like"/>
</dbReference>
<dbReference type="EMBL" id="JABWDY010040324">
    <property type="protein sequence ID" value="KAF5178211.1"/>
    <property type="molecule type" value="Genomic_DNA"/>
</dbReference>
<comment type="caution">
    <text evidence="3">The sequence shown here is derived from an EMBL/GenBank/DDBJ whole genome shotgun (WGS) entry which is preliminary data.</text>
</comment>
<protein>
    <recommendedName>
        <fullName evidence="2">Zinc knuckle CX2CX4HX4C domain-containing protein</fullName>
    </recommendedName>
</protein>
<keyword evidence="4" id="KW-1185">Reference proteome</keyword>
<dbReference type="Pfam" id="PF14392">
    <property type="entry name" value="zf-CCHC_4"/>
    <property type="match status" value="1"/>
</dbReference>
<evidence type="ECO:0000259" key="2">
    <source>
        <dbReference type="Pfam" id="PF14392"/>
    </source>
</evidence>
<sequence>MQIPNHLLQNTGAQWNNTIILTLLHGGHLNPNLVMRSVKTKWSVRESSDILRAGANRFICRFHKPEDHTRIWEKQPLQVLGHIIVFEAFSTGMNANTIGFKTVPLWMSFTGLELEHHSTEIVEMIASVVGPVNEVLPVEMIPRTAEEYRVNVNVKVIQPLIQGTKVNTLIKGEIWVGFKYNGLPSLYCIICFRLGHDRANCQFLAIKEEIPLLMIAYHGETEEAAGNNQASSFQPAADVTTPTWPHEVNPLSSPFLFMSNPSIEPNIEYEMPQAQYPSESPDSSLKKIVQVWSEAGLLSNDEIEDLGLDPPTITKPIPNFTPHYPNPTEINPDPTTTPNLISLSSTYTTADSQFSPIETENPPETV</sequence>
<feature type="region of interest" description="Disordered" evidence="1">
    <location>
        <begin position="317"/>
        <end position="366"/>
    </location>
</feature>
<dbReference type="PANTHER" id="PTHR31286:SF167">
    <property type="entry name" value="OS09G0268800 PROTEIN"/>
    <property type="match status" value="1"/>
</dbReference>
<feature type="compositionally biased region" description="Polar residues" evidence="1">
    <location>
        <begin position="333"/>
        <end position="366"/>
    </location>
</feature>
<dbReference type="OrthoDB" id="1750606at2759"/>
<dbReference type="InterPro" id="IPR025836">
    <property type="entry name" value="Zn_knuckle_CX2CX4HX4C"/>
</dbReference>